<feature type="domain" description="Ribosomal RNA methyltransferase FtsJ" evidence="7">
    <location>
        <begin position="21"/>
        <end position="198"/>
    </location>
</feature>
<comment type="catalytic activity">
    <reaction evidence="5">
        <text>uridine(2552) in 23S rRNA + S-adenosyl-L-methionine = 2'-O-methyluridine(2552) in 23S rRNA + S-adenosyl-L-homocysteine + H(+)</text>
        <dbReference type="Rhea" id="RHEA:42720"/>
        <dbReference type="Rhea" id="RHEA-COMP:10202"/>
        <dbReference type="Rhea" id="RHEA-COMP:10203"/>
        <dbReference type="ChEBI" id="CHEBI:15378"/>
        <dbReference type="ChEBI" id="CHEBI:57856"/>
        <dbReference type="ChEBI" id="CHEBI:59789"/>
        <dbReference type="ChEBI" id="CHEBI:65315"/>
        <dbReference type="ChEBI" id="CHEBI:74478"/>
        <dbReference type="EC" id="2.1.1.166"/>
    </reaction>
</comment>
<evidence type="ECO:0000256" key="2">
    <source>
        <dbReference type="ARBA" id="ARBA00022603"/>
    </source>
</evidence>
<sequence>MPGKDSILGDHYYREAKRMGYRSRSALKLLEICQRFRIIKRGEKVLDLGAAPGGWLQVACRLVGEEGLVIGVDISEIEPLPCKNAVLLRGDARSPEMQESIARASGGMVDVITSDMAPKFTGIHDVDHGRQVLLAGIALELADKVLKPGGKMVIKVLMGSDFEAFRREVRSRFSDVRIFKPSASRDSSSEVYLVCRGFRKSMQ</sequence>
<comment type="caution">
    <text evidence="8">The sequence shown here is derived from an EMBL/GenBank/DDBJ whole genome shotgun (WGS) entry which is preliminary data.</text>
</comment>
<feature type="active site" description="Proton acceptor" evidence="5 6">
    <location>
        <position position="155"/>
    </location>
</feature>
<dbReference type="InterPro" id="IPR050082">
    <property type="entry name" value="RNA_methyltr_RlmE"/>
</dbReference>
<feature type="binding site" evidence="5">
    <location>
        <position position="115"/>
    </location>
    <ligand>
        <name>S-adenosyl-L-methionine</name>
        <dbReference type="ChEBI" id="CHEBI:59789"/>
    </ligand>
</feature>
<dbReference type="EC" id="2.1.1.166" evidence="5"/>
<comment type="similarity">
    <text evidence="5">Belongs to the class I-like SAM-binding methyltransferase superfamily. RNA methyltransferase RlmE family.</text>
</comment>
<dbReference type="Pfam" id="PF01728">
    <property type="entry name" value="FtsJ"/>
    <property type="match status" value="1"/>
</dbReference>
<dbReference type="HAMAP" id="MF_01547">
    <property type="entry name" value="RNA_methyltr_E"/>
    <property type="match status" value="1"/>
</dbReference>
<evidence type="ECO:0000256" key="6">
    <source>
        <dbReference type="PIRSR" id="PIRSR005461-1"/>
    </source>
</evidence>
<dbReference type="Gene3D" id="3.40.50.150">
    <property type="entry name" value="Vaccinia Virus protein VP39"/>
    <property type="match status" value="1"/>
</dbReference>
<name>A0A444L5P6_METS7</name>
<evidence type="ECO:0000256" key="3">
    <source>
        <dbReference type="ARBA" id="ARBA00022679"/>
    </source>
</evidence>
<feature type="binding site" evidence="5">
    <location>
        <position position="73"/>
    </location>
    <ligand>
        <name>S-adenosyl-L-methionine</name>
        <dbReference type="ChEBI" id="CHEBI:59789"/>
    </ligand>
</feature>
<dbReference type="PANTHER" id="PTHR10920">
    <property type="entry name" value="RIBOSOMAL RNA METHYLTRANSFERASE"/>
    <property type="match status" value="1"/>
</dbReference>
<evidence type="ECO:0000259" key="7">
    <source>
        <dbReference type="Pfam" id="PF01728"/>
    </source>
</evidence>
<feature type="binding site" evidence="5">
    <location>
        <position position="55"/>
    </location>
    <ligand>
        <name>S-adenosyl-L-methionine</name>
        <dbReference type="ChEBI" id="CHEBI:59789"/>
    </ligand>
</feature>
<feature type="binding site" evidence="5">
    <location>
        <position position="53"/>
    </location>
    <ligand>
        <name>S-adenosyl-L-methionine</name>
        <dbReference type="ChEBI" id="CHEBI:59789"/>
    </ligand>
</feature>
<dbReference type="AlphaFoldDB" id="A0A444L5P6"/>
<evidence type="ECO:0000313" key="8">
    <source>
        <dbReference type="EMBL" id="RWX72901.1"/>
    </source>
</evidence>
<dbReference type="PIRSF" id="PIRSF005461">
    <property type="entry name" value="23S_rRNA_mtase"/>
    <property type="match status" value="1"/>
</dbReference>
<comment type="subcellular location">
    <subcellularLocation>
        <location evidence="5">Cytoplasm</location>
    </subcellularLocation>
</comment>
<evidence type="ECO:0000256" key="5">
    <source>
        <dbReference type="HAMAP-Rule" id="MF_01547"/>
    </source>
</evidence>
<evidence type="ECO:0000256" key="4">
    <source>
        <dbReference type="ARBA" id="ARBA00022691"/>
    </source>
</evidence>
<dbReference type="Proteomes" id="UP000288215">
    <property type="component" value="Unassembled WGS sequence"/>
</dbReference>
<organism evidence="8 9">
    <name type="scientific">Methanosuratincola subterraneus</name>
    <dbReference type="NCBI Taxonomy" id="2593994"/>
    <lineage>
        <taxon>Archaea</taxon>
        <taxon>Thermoproteota</taxon>
        <taxon>Methanosuratincolia</taxon>
        <taxon>Candidatus Methanomethylicales</taxon>
        <taxon>Candidatus Methanomethylicaceae</taxon>
        <taxon>Candidatus Methanosuratincola (ex Vanwonterghem et al. 2016)</taxon>
    </lineage>
</organism>
<dbReference type="GO" id="GO:0008650">
    <property type="term" value="F:rRNA (uridine-2'-O-)-methyltransferase activity"/>
    <property type="evidence" value="ECO:0007669"/>
    <property type="project" value="UniProtKB-UniRule"/>
</dbReference>
<comment type="function">
    <text evidence="5">Specifically methylates the uridine in position 2552 of 23S rRNA at the 2'-O position of the ribose in the fully assembled 50S ribosomal subunit.</text>
</comment>
<keyword evidence="2 5" id="KW-0489">Methyltransferase</keyword>
<protein>
    <recommendedName>
        <fullName evidence="5">Ribosomal RNA large subunit methyltransferase E</fullName>
        <ecNumber evidence="5">2.1.1.166</ecNumber>
    </recommendedName>
    <alternativeName>
        <fullName evidence="5">23S rRNA Um2552 methyltransferase</fullName>
    </alternativeName>
    <alternativeName>
        <fullName evidence="5">rRNA (uridine-2'-O-)-methyltransferase</fullName>
    </alternativeName>
</protein>
<evidence type="ECO:0000256" key="1">
    <source>
        <dbReference type="ARBA" id="ARBA00022552"/>
    </source>
</evidence>
<dbReference type="InterPro" id="IPR002877">
    <property type="entry name" value="RNA_MeTrfase_FtsJ_dom"/>
</dbReference>
<keyword evidence="1 5" id="KW-0698">rRNA processing</keyword>
<reference evidence="8 9" key="1">
    <citation type="submission" date="2018-12" db="EMBL/GenBank/DDBJ databases">
        <title>The complete genome of the methanogenic archaea of the candidate phylum Verstraetearchaeota, obtained from the metagenome of underground thermal water.</title>
        <authorList>
            <person name="Kadnikov V.V."/>
            <person name="Mardanov A.V."/>
            <person name="Beletsky A.V."/>
            <person name="Karnachuk O.V."/>
            <person name="Ravin N.V."/>
        </authorList>
    </citation>
    <scope>NUCLEOTIDE SEQUENCE [LARGE SCALE GENOMIC DNA]</scope>
    <source>
        <strain evidence="8">Ch88</strain>
    </source>
</reference>
<dbReference type="InterPro" id="IPR029063">
    <property type="entry name" value="SAM-dependent_MTases_sf"/>
</dbReference>
<dbReference type="PANTHER" id="PTHR10920:SF18">
    <property type="entry name" value="RRNA METHYLTRANSFERASE 2, MITOCHONDRIAL"/>
    <property type="match status" value="1"/>
</dbReference>
<keyword evidence="5" id="KW-0963">Cytoplasm</keyword>
<dbReference type="GO" id="GO:0005737">
    <property type="term" value="C:cytoplasm"/>
    <property type="evidence" value="ECO:0007669"/>
    <property type="project" value="UniProtKB-SubCell"/>
</dbReference>
<accession>A0A444L5P6</accession>
<proteinExistence type="inferred from homology"/>
<dbReference type="EMBL" id="RXGA01000003">
    <property type="protein sequence ID" value="RWX72901.1"/>
    <property type="molecule type" value="Genomic_DNA"/>
</dbReference>
<keyword evidence="4 5" id="KW-0949">S-adenosyl-L-methionine</keyword>
<dbReference type="SUPFAM" id="SSF53335">
    <property type="entry name" value="S-adenosyl-L-methionine-dependent methyltransferases"/>
    <property type="match status" value="1"/>
</dbReference>
<evidence type="ECO:0000313" key="9">
    <source>
        <dbReference type="Proteomes" id="UP000288215"/>
    </source>
</evidence>
<keyword evidence="3 5" id="KW-0808">Transferase</keyword>
<dbReference type="InterPro" id="IPR015507">
    <property type="entry name" value="rRNA-MeTfrase_E"/>
</dbReference>
<gene>
    <name evidence="5" type="primary">rlmE</name>
    <name evidence="8" type="ORF">Metus_0875</name>
</gene>
<feature type="binding site" evidence="5">
    <location>
        <position position="91"/>
    </location>
    <ligand>
        <name>S-adenosyl-L-methionine</name>
        <dbReference type="ChEBI" id="CHEBI:59789"/>
    </ligand>
</feature>